<proteinExistence type="predicted"/>
<evidence type="ECO:0000313" key="2">
    <source>
        <dbReference type="Proteomes" id="UP000006038"/>
    </source>
</evidence>
<organism evidence="1">
    <name type="scientific">Oryza brachyantha</name>
    <name type="common">malo sina</name>
    <dbReference type="NCBI Taxonomy" id="4533"/>
    <lineage>
        <taxon>Eukaryota</taxon>
        <taxon>Viridiplantae</taxon>
        <taxon>Streptophyta</taxon>
        <taxon>Embryophyta</taxon>
        <taxon>Tracheophyta</taxon>
        <taxon>Spermatophyta</taxon>
        <taxon>Magnoliopsida</taxon>
        <taxon>Liliopsida</taxon>
        <taxon>Poales</taxon>
        <taxon>Poaceae</taxon>
        <taxon>BOP clade</taxon>
        <taxon>Oryzoideae</taxon>
        <taxon>Oryzeae</taxon>
        <taxon>Oryzinae</taxon>
        <taxon>Oryza</taxon>
    </lineage>
</organism>
<keyword evidence="2" id="KW-1185">Reference proteome</keyword>
<protein>
    <recommendedName>
        <fullName evidence="3">Rx N-terminal domain-containing protein</fullName>
    </recommendedName>
</protein>
<name>J3LE13_ORYBR</name>
<dbReference type="Pfam" id="PF14223">
    <property type="entry name" value="Retrotran_gag_2"/>
    <property type="match status" value="1"/>
</dbReference>
<dbReference type="EnsemblPlants" id="OB02G28800.1">
    <property type="protein sequence ID" value="OB02G28800.1"/>
    <property type="gene ID" value="OB02G28800"/>
</dbReference>
<dbReference type="PANTHER" id="PTHR35317">
    <property type="entry name" value="OS04G0629600 PROTEIN"/>
    <property type="match status" value="1"/>
</dbReference>
<dbReference type="AlphaFoldDB" id="J3LE13"/>
<dbReference type="HOGENOM" id="CLU_2658461_0_0_1"/>
<sequence length="76" mass="8768">MGRSRARDHGEERVKKAWVQTLKRQLDSMYMGNSEKFNGFALKVTKVTNKIRSLGTKVDETTVMENLLHSVPNKFQ</sequence>
<evidence type="ECO:0008006" key="3">
    <source>
        <dbReference type="Google" id="ProtNLM"/>
    </source>
</evidence>
<evidence type="ECO:0000313" key="1">
    <source>
        <dbReference type="EnsemblPlants" id="OB02G28800.1"/>
    </source>
</evidence>
<reference evidence="1" key="1">
    <citation type="submission" date="2013-04" db="UniProtKB">
        <authorList>
            <consortium name="EnsemblPlants"/>
        </authorList>
    </citation>
    <scope>IDENTIFICATION</scope>
</reference>
<dbReference type="Proteomes" id="UP000006038">
    <property type="component" value="Unassembled WGS sequence"/>
</dbReference>
<dbReference type="PANTHER" id="PTHR35317:SF35">
    <property type="entry name" value="DUF4219 DOMAIN-CONTAINING PROTEIN"/>
    <property type="match status" value="1"/>
</dbReference>
<dbReference type="Gramene" id="OB02G28800.1">
    <property type="protein sequence ID" value="OB02G28800.1"/>
    <property type="gene ID" value="OB02G28800"/>
</dbReference>
<accession>J3LE13</accession>